<evidence type="ECO:0000313" key="3">
    <source>
        <dbReference type="Proteomes" id="UP000680815"/>
    </source>
</evidence>
<dbReference type="Gene3D" id="3.40.50.1010">
    <property type="entry name" value="5'-nuclease"/>
    <property type="match status" value="1"/>
</dbReference>
<proteinExistence type="predicted"/>
<dbReference type="EMBL" id="JAGIYZ010000034">
    <property type="protein sequence ID" value="MBP0466709.1"/>
    <property type="molecule type" value="Genomic_DNA"/>
</dbReference>
<dbReference type="InterPro" id="IPR041705">
    <property type="entry name" value="PIN_Sll0205"/>
</dbReference>
<dbReference type="SUPFAM" id="SSF88723">
    <property type="entry name" value="PIN domain-like"/>
    <property type="match status" value="1"/>
</dbReference>
<dbReference type="PANTHER" id="PTHR36173:SF1">
    <property type="entry name" value="RIBONUCLEASE VAPC22"/>
    <property type="match status" value="1"/>
</dbReference>
<dbReference type="InterPro" id="IPR052919">
    <property type="entry name" value="TA_system_RNase"/>
</dbReference>
<organism evidence="2 3">
    <name type="scientific">Roseomonas nitratireducens</name>
    <dbReference type="NCBI Taxonomy" id="2820810"/>
    <lineage>
        <taxon>Bacteria</taxon>
        <taxon>Pseudomonadati</taxon>
        <taxon>Pseudomonadota</taxon>
        <taxon>Alphaproteobacteria</taxon>
        <taxon>Acetobacterales</taxon>
        <taxon>Roseomonadaceae</taxon>
        <taxon>Roseomonas</taxon>
    </lineage>
</organism>
<name>A0ABS4AZN8_9PROT</name>
<protein>
    <submittedName>
        <fullName evidence="2">Type II toxin-antitoxin system VapC family toxin</fullName>
    </submittedName>
</protein>
<dbReference type="Pfam" id="PF01850">
    <property type="entry name" value="PIN"/>
    <property type="match status" value="1"/>
</dbReference>
<reference evidence="2 3" key="1">
    <citation type="submission" date="2021-03" db="EMBL/GenBank/DDBJ databases">
        <authorList>
            <person name="So Y."/>
        </authorList>
    </citation>
    <scope>NUCLEOTIDE SEQUENCE [LARGE SCALE GENOMIC DNA]</scope>
    <source>
        <strain evidence="2 3">PWR1</strain>
    </source>
</reference>
<dbReference type="PANTHER" id="PTHR36173">
    <property type="entry name" value="RIBONUCLEASE VAPC16-RELATED"/>
    <property type="match status" value="1"/>
</dbReference>
<dbReference type="RefSeq" id="WP_209354097.1">
    <property type="nucleotide sequence ID" value="NZ_JAGIYZ010000034.1"/>
</dbReference>
<keyword evidence="3" id="KW-1185">Reference proteome</keyword>
<gene>
    <name evidence="2" type="ORF">J5Y09_22465</name>
</gene>
<dbReference type="InterPro" id="IPR002716">
    <property type="entry name" value="PIN_dom"/>
</dbReference>
<dbReference type="InterPro" id="IPR029060">
    <property type="entry name" value="PIN-like_dom_sf"/>
</dbReference>
<evidence type="ECO:0000313" key="2">
    <source>
        <dbReference type="EMBL" id="MBP0466709.1"/>
    </source>
</evidence>
<dbReference type="CDD" id="cd09872">
    <property type="entry name" value="PIN_Sll0205-like"/>
    <property type="match status" value="1"/>
</dbReference>
<sequence>MSAVLLDTCAVLWLAQGEAMGEAGRAAIRAAAKGDGAYVSAATAWEIGQLCRPRGQRPPLVLLPDPETWIARVFAAPGLREAPLTREIMWRASALPGGFHADPADRFIVATAQTMGVPVVTRDRAILAYAAEGFVGAVGC</sequence>
<evidence type="ECO:0000259" key="1">
    <source>
        <dbReference type="Pfam" id="PF01850"/>
    </source>
</evidence>
<accession>A0ABS4AZN8</accession>
<dbReference type="Proteomes" id="UP000680815">
    <property type="component" value="Unassembled WGS sequence"/>
</dbReference>
<comment type="caution">
    <text evidence="2">The sequence shown here is derived from an EMBL/GenBank/DDBJ whole genome shotgun (WGS) entry which is preliminary data.</text>
</comment>
<feature type="domain" description="PIN" evidence="1">
    <location>
        <begin position="4"/>
        <end position="130"/>
    </location>
</feature>